<dbReference type="EMBL" id="JAWLNX010000003">
    <property type="protein sequence ID" value="MEB3366800.1"/>
    <property type="molecule type" value="Genomic_DNA"/>
</dbReference>
<dbReference type="Gene3D" id="1.10.1530.10">
    <property type="match status" value="1"/>
</dbReference>
<dbReference type="InterPro" id="IPR003767">
    <property type="entry name" value="Malate/L-lactate_DH-like"/>
</dbReference>
<evidence type="ECO:0000313" key="3">
    <source>
        <dbReference type="EMBL" id="MEB3366800.1"/>
    </source>
</evidence>
<dbReference type="Pfam" id="PF02615">
    <property type="entry name" value="Ldh_2"/>
    <property type="match status" value="1"/>
</dbReference>
<reference evidence="3 4" key="1">
    <citation type="submission" date="2023-10" db="EMBL/GenBank/DDBJ databases">
        <title>Saccharopolyspora sp. nov., isolated from mangrove soil.</title>
        <authorList>
            <person name="Lu Y."/>
            <person name="Liu W."/>
        </authorList>
    </citation>
    <scope>NUCLEOTIDE SEQUENCE [LARGE SCALE GENOMIC DNA]</scope>
    <source>
        <strain evidence="3 4">S2-29</strain>
    </source>
</reference>
<dbReference type="RefSeq" id="WP_324264369.1">
    <property type="nucleotide sequence ID" value="NZ_JAWLNX010000003.1"/>
</dbReference>
<evidence type="ECO:0000256" key="1">
    <source>
        <dbReference type="ARBA" id="ARBA00006056"/>
    </source>
</evidence>
<organism evidence="3 4">
    <name type="scientific">Saccharopolyspora mangrovi</name>
    <dbReference type="NCBI Taxonomy" id="3082379"/>
    <lineage>
        <taxon>Bacteria</taxon>
        <taxon>Bacillati</taxon>
        <taxon>Actinomycetota</taxon>
        <taxon>Actinomycetes</taxon>
        <taxon>Pseudonocardiales</taxon>
        <taxon>Pseudonocardiaceae</taxon>
        <taxon>Saccharopolyspora</taxon>
    </lineage>
</organism>
<name>A0ABU6A5P6_9PSEU</name>
<gene>
    <name evidence="3" type="ORF">R4I43_05250</name>
</gene>
<dbReference type="SUPFAM" id="SSF89733">
    <property type="entry name" value="L-sulfolactate dehydrogenase-like"/>
    <property type="match status" value="1"/>
</dbReference>
<proteinExistence type="inferred from homology"/>
<dbReference type="PANTHER" id="PTHR11091:SF0">
    <property type="entry name" value="MALATE DEHYDROGENASE"/>
    <property type="match status" value="1"/>
</dbReference>
<comment type="similarity">
    <text evidence="1">Belongs to the LDH2/MDH2 oxidoreductase family.</text>
</comment>
<dbReference type="InterPro" id="IPR043144">
    <property type="entry name" value="Mal/L-sulf/L-lact_DH-like_ah"/>
</dbReference>
<dbReference type="InterPro" id="IPR036111">
    <property type="entry name" value="Mal/L-sulfo/L-lacto_DH-like_sf"/>
</dbReference>
<evidence type="ECO:0000313" key="4">
    <source>
        <dbReference type="Proteomes" id="UP001327093"/>
    </source>
</evidence>
<dbReference type="InterPro" id="IPR043143">
    <property type="entry name" value="Mal/L-sulf/L-lact_DH-like_NADP"/>
</dbReference>
<protein>
    <submittedName>
        <fullName evidence="3">Ldh family oxidoreductase</fullName>
    </submittedName>
</protein>
<dbReference type="Gene3D" id="3.30.1370.60">
    <property type="entry name" value="Hypothetical oxidoreductase yiak, domain 2"/>
    <property type="match status" value="1"/>
</dbReference>
<sequence>MRVSAGAVRELIVDVLTAWGMDRDLADITAEVMAETDLAGIDSHGVSMLMTYEQFRAEGRIDLRARPSVVREDAASALVDAHGGIGHPASEFAMRMAVDKAKTGTVGVVSVVNSHHFGAAGHYAEMAARQGVLGLVTSSANLPASPPTGSVVPMLATNPIAFAAPAQRNPHFLLDIATTTAAVNKVKVYDFHGTPLPEGWVVDAYARPVTDAGRALGILRDDDIGGLTPLGGTAEMGSHKGYGLSMMAHVLAATLCGGAFPASRKPEDPHNIGHFFLAIDPSGFRPPGEFEDDLDDAIDQLHATPPLSPDEPVRVAGDPQAVAREERSRLGIPMPDTLLEQLRGVAERAGVRSAL</sequence>
<comment type="caution">
    <text evidence="3">The sequence shown here is derived from an EMBL/GenBank/DDBJ whole genome shotgun (WGS) entry which is preliminary data.</text>
</comment>
<keyword evidence="2" id="KW-0560">Oxidoreductase</keyword>
<evidence type="ECO:0000256" key="2">
    <source>
        <dbReference type="ARBA" id="ARBA00023002"/>
    </source>
</evidence>
<dbReference type="Proteomes" id="UP001327093">
    <property type="component" value="Unassembled WGS sequence"/>
</dbReference>
<dbReference type="PANTHER" id="PTHR11091">
    <property type="entry name" value="OXIDOREDUCTASE-RELATED"/>
    <property type="match status" value="1"/>
</dbReference>
<accession>A0ABU6A5P6</accession>
<keyword evidence="4" id="KW-1185">Reference proteome</keyword>